<organism evidence="1">
    <name type="scientific">viral metagenome</name>
    <dbReference type="NCBI Taxonomy" id="1070528"/>
    <lineage>
        <taxon>unclassified sequences</taxon>
        <taxon>metagenomes</taxon>
        <taxon>organismal metagenomes</taxon>
    </lineage>
</organism>
<reference evidence="1" key="1">
    <citation type="submission" date="2017-04" db="EMBL/GenBank/DDBJ databases">
        <title>Unveiling RNA virosphere associated with marine microorganisms.</title>
        <authorList>
            <person name="Urayama S."/>
            <person name="Takaki Y."/>
            <person name="Nishi S."/>
            <person name="Yoshida Y."/>
            <person name="Deguchi S."/>
            <person name="Takai K."/>
            <person name="Nunoura T."/>
        </authorList>
    </citation>
    <scope>NUCLEOTIDE SEQUENCE</scope>
</reference>
<dbReference type="AlphaFoldDB" id="A0A2V0R9H4"/>
<accession>A0A2V0R9H4</accession>
<proteinExistence type="predicted"/>
<dbReference type="EMBL" id="BDQA01000296">
    <property type="protein sequence ID" value="GBH21747.1"/>
    <property type="molecule type" value="Genomic_RNA"/>
</dbReference>
<comment type="caution">
    <text evidence="1">The sequence shown here is derived from an EMBL/GenBank/DDBJ whole genome shotgun (WGS) entry which is preliminary data.</text>
</comment>
<sequence>MLVEVKWVAGYMDSDLVVWYLYQQSDHLFNVIGVNTGVYQEEVVINSPQKASSAHYIVTTLQEFCGSKELALDECRDGHSVPLAFDMVIDLVCRDALNQCYNW</sequence>
<protein>
    <submittedName>
        <fullName evidence="1">Uncharacterized protein</fullName>
    </submittedName>
</protein>
<evidence type="ECO:0000313" key="1">
    <source>
        <dbReference type="EMBL" id="GBH21747.1"/>
    </source>
</evidence>
<name>A0A2V0R9H4_9ZZZZ</name>